<dbReference type="PANTHER" id="PTHR37464">
    <property type="entry name" value="BLL2463 PROTEIN"/>
    <property type="match status" value="1"/>
</dbReference>
<organism evidence="3 4">
    <name type="scientific">Enhygromyxa salina</name>
    <dbReference type="NCBI Taxonomy" id="215803"/>
    <lineage>
        <taxon>Bacteria</taxon>
        <taxon>Pseudomonadati</taxon>
        <taxon>Myxococcota</taxon>
        <taxon>Polyangia</taxon>
        <taxon>Nannocystales</taxon>
        <taxon>Nannocystaceae</taxon>
        <taxon>Enhygromyxa</taxon>
    </lineage>
</organism>
<comment type="caution">
    <text evidence="3">The sequence shown here is derived from an EMBL/GenBank/DDBJ whole genome shotgun (WGS) entry which is preliminary data.</text>
</comment>
<feature type="domain" description="VWFA" evidence="2">
    <location>
        <begin position="94"/>
        <end position="200"/>
    </location>
</feature>
<dbReference type="InterPro" id="IPR002035">
    <property type="entry name" value="VWF_A"/>
</dbReference>
<protein>
    <recommendedName>
        <fullName evidence="2">VWFA domain-containing protein</fullName>
    </recommendedName>
</protein>
<proteinExistence type="predicted"/>
<keyword evidence="1" id="KW-1133">Transmembrane helix</keyword>
<dbReference type="Proteomes" id="UP000031599">
    <property type="component" value="Unassembled WGS sequence"/>
</dbReference>
<evidence type="ECO:0000256" key="1">
    <source>
        <dbReference type="SAM" id="Phobius"/>
    </source>
</evidence>
<dbReference type="Gene3D" id="3.40.50.410">
    <property type="entry name" value="von Willebrand factor, type A domain"/>
    <property type="match status" value="1"/>
</dbReference>
<gene>
    <name evidence="3" type="ORF">DB30_01580</name>
</gene>
<dbReference type="SUPFAM" id="SSF53300">
    <property type="entry name" value="vWA-like"/>
    <property type="match status" value="1"/>
</dbReference>
<accession>A0A0C1ZMR5</accession>
<keyword evidence="1" id="KW-0472">Membrane</keyword>
<evidence type="ECO:0000313" key="4">
    <source>
        <dbReference type="Proteomes" id="UP000031599"/>
    </source>
</evidence>
<reference evidence="3 4" key="1">
    <citation type="submission" date="2014-12" db="EMBL/GenBank/DDBJ databases">
        <title>Genome assembly of Enhygromyxa salina DSM 15201.</title>
        <authorList>
            <person name="Sharma G."/>
            <person name="Subramanian S."/>
        </authorList>
    </citation>
    <scope>NUCLEOTIDE SEQUENCE [LARGE SCALE GENOMIC DNA]</scope>
    <source>
        <strain evidence="3 4">DSM 15201</strain>
    </source>
</reference>
<evidence type="ECO:0000313" key="3">
    <source>
        <dbReference type="EMBL" id="KIG12348.1"/>
    </source>
</evidence>
<dbReference type="RefSeq" id="WP_052557935.1">
    <property type="nucleotide sequence ID" value="NZ_JMCC02000136.1"/>
</dbReference>
<feature type="transmembrane region" description="Helical" evidence="1">
    <location>
        <begin position="646"/>
        <end position="665"/>
    </location>
</feature>
<feature type="transmembrane region" description="Helical" evidence="1">
    <location>
        <begin position="62"/>
        <end position="80"/>
    </location>
</feature>
<dbReference type="CDD" id="cd00198">
    <property type="entry name" value="vWFA"/>
    <property type="match status" value="1"/>
</dbReference>
<dbReference type="AlphaFoldDB" id="A0A0C1ZMR5"/>
<feature type="transmembrane region" description="Helical" evidence="1">
    <location>
        <begin position="6"/>
        <end position="28"/>
    </location>
</feature>
<keyword evidence="1" id="KW-0812">Transmembrane</keyword>
<dbReference type="EMBL" id="JMCC02000136">
    <property type="protein sequence ID" value="KIG12348.1"/>
    <property type="molecule type" value="Genomic_DNA"/>
</dbReference>
<sequence>MNLAGWALADLGLIFAIGSATITTLYLLRMRRRQVIVPFAALWDRVTRESESRRLWRKLRRLFSWLFQLFLLALVCLALGDPRPEEWLREPATTAIVIDTSASMAAAGDEEGNTRLELALERARAEVDALGPADRVLIIAAGSEVSVPAPITGEAGTLLRAIDEDIQVGPGEADMPRALLLARNALFGRPGARILILSDGALDVPGLAAVGRCTSRAQIEGEAQCDVLELGAEHEVGNVAITAFAARRYPSDRDKVEVLIEVQNLGTTPARFELRVTADELPVGGKQLELAPGARVREVLPKLEAARERLVAELVALPGDAESAKSLGPAIDDRAYAVIPPLDPMEIVLVTDGTDLFLEAALLTLDDYVRLSTLPPGEGDAGHELISTANVVFYDIADNPLPDPLPDTNLVIFDPHRLDKSPVPIPKLADLAGPRLSEQRKGHPLLTGVVFKDVNMHRGTSFDLAPGDVSLVSHLGAPMVALREAEHGMLLIGFDPRSSDLPLRTAFPLLIANAVDYFGMREAGFVAAIPIGASRELVLADFGIPGTDVSLLEVTPPDPDPNDDVTPEPLRVRAQDGRFRLRALVPGVYTIAIQDGGAEGSVVQVAVNQANAAASNLESLLDEATLPEASRAGEPPEPAPLTEGPLWTLIMLVVVALIALEWATYHRRKTV</sequence>
<dbReference type="InterPro" id="IPR036465">
    <property type="entry name" value="vWFA_dom_sf"/>
</dbReference>
<dbReference type="Pfam" id="PF13519">
    <property type="entry name" value="VWA_2"/>
    <property type="match status" value="1"/>
</dbReference>
<dbReference type="PANTHER" id="PTHR37464:SF1">
    <property type="entry name" value="BLL2463 PROTEIN"/>
    <property type="match status" value="1"/>
</dbReference>
<name>A0A0C1ZMR5_9BACT</name>
<evidence type="ECO:0000259" key="2">
    <source>
        <dbReference type="Pfam" id="PF13519"/>
    </source>
</evidence>